<organism evidence="1 2">
    <name type="scientific">Mucilaginibacter celer</name>
    <dbReference type="NCBI Taxonomy" id="2305508"/>
    <lineage>
        <taxon>Bacteria</taxon>
        <taxon>Pseudomonadati</taxon>
        <taxon>Bacteroidota</taxon>
        <taxon>Sphingobacteriia</taxon>
        <taxon>Sphingobacteriales</taxon>
        <taxon>Sphingobacteriaceae</taxon>
        <taxon>Mucilaginibacter</taxon>
    </lineage>
</organism>
<evidence type="ECO:0000313" key="2">
    <source>
        <dbReference type="Proteomes" id="UP000270046"/>
    </source>
</evidence>
<dbReference type="InterPro" id="IPR005368">
    <property type="entry name" value="UPF0175"/>
</dbReference>
<keyword evidence="2" id="KW-1185">Reference proteome</keyword>
<dbReference type="OrthoDB" id="5771572at2"/>
<protein>
    <submittedName>
        <fullName evidence="1">UPF0175 family protein</fullName>
    </submittedName>
</protein>
<dbReference type="Proteomes" id="UP000270046">
    <property type="component" value="Chromosome"/>
</dbReference>
<evidence type="ECO:0000313" key="1">
    <source>
        <dbReference type="EMBL" id="AYL99188.1"/>
    </source>
</evidence>
<accession>A0A494W6L7</accession>
<reference evidence="1 2" key="1">
    <citation type="submission" date="2018-10" db="EMBL/GenBank/DDBJ databases">
        <title>Genome sequencing of Mucilaginibacter sp. HYN0043.</title>
        <authorList>
            <person name="Kim M."/>
            <person name="Yi H."/>
        </authorList>
    </citation>
    <scope>NUCLEOTIDE SEQUENCE [LARGE SCALE GENOMIC DNA]</scope>
    <source>
        <strain evidence="1 2">HYN0043</strain>
    </source>
</reference>
<dbReference type="AlphaFoldDB" id="A0A494W6L7"/>
<gene>
    <name evidence="1" type="ORF">HYN43_029685</name>
</gene>
<dbReference type="KEGG" id="muh:HYN43_029685"/>
<sequence>MANMILNVPETLAQEHDETVRFIAAKLYEAGKLSLGEAAEMCSIDKIDFPAILNEFKVNYIQYSYEDIMAEIAPSNT</sequence>
<dbReference type="Pfam" id="PF03683">
    <property type="entry name" value="UPF0175"/>
    <property type="match status" value="1"/>
</dbReference>
<proteinExistence type="predicted"/>
<dbReference type="EMBL" id="CP032869">
    <property type="protein sequence ID" value="AYL99188.1"/>
    <property type="molecule type" value="Genomic_DNA"/>
</dbReference>
<name>A0A494W6L7_9SPHI</name>
<dbReference type="RefSeq" id="WP_119407430.1">
    <property type="nucleotide sequence ID" value="NZ_CP032869.1"/>
</dbReference>